<dbReference type="EMBL" id="KZ293489">
    <property type="protein sequence ID" value="PBK60271.1"/>
    <property type="molecule type" value="Genomic_DNA"/>
</dbReference>
<gene>
    <name evidence="1" type="ORF">ARMSODRAFT_850709</name>
</gene>
<dbReference type="InterPro" id="IPR016197">
    <property type="entry name" value="Chromo-like_dom_sf"/>
</dbReference>
<accession>A0A2H3AN64</accession>
<feature type="non-terminal residue" evidence="1">
    <location>
        <position position="98"/>
    </location>
</feature>
<protein>
    <recommendedName>
        <fullName evidence="3">Chromo domain-containing protein</fullName>
    </recommendedName>
</protein>
<keyword evidence="2" id="KW-1185">Reference proteome</keyword>
<evidence type="ECO:0000313" key="1">
    <source>
        <dbReference type="EMBL" id="PBK60271.1"/>
    </source>
</evidence>
<dbReference type="STRING" id="1076256.A0A2H3AN64"/>
<name>A0A2H3AN64_9AGAR</name>
<dbReference type="AlphaFoldDB" id="A0A2H3AN64"/>
<dbReference type="CDD" id="cd00024">
    <property type="entry name" value="CD_CSD"/>
    <property type="match status" value="1"/>
</dbReference>
<feature type="non-terminal residue" evidence="1">
    <location>
        <position position="1"/>
    </location>
</feature>
<sequence>ESSNYTLQLPKALQDRRIHPTFHVNLLWPFHLNNDELFPNRSQPDPYDFGALDNAEWFVDEIIGHRWMAKSLELHIQWSLGDTTWEPLASCNELAALD</sequence>
<evidence type="ECO:0008006" key="3">
    <source>
        <dbReference type="Google" id="ProtNLM"/>
    </source>
</evidence>
<dbReference type="SUPFAM" id="SSF54160">
    <property type="entry name" value="Chromo domain-like"/>
    <property type="match status" value="1"/>
</dbReference>
<dbReference type="Proteomes" id="UP000218334">
    <property type="component" value="Unassembled WGS sequence"/>
</dbReference>
<reference evidence="2" key="1">
    <citation type="journal article" date="2017" name="Nat. Ecol. Evol.">
        <title>Genome expansion and lineage-specific genetic innovations in the forest pathogenic fungi Armillaria.</title>
        <authorList>
            <person name="Sipos G."/>
            <person name="Prasanna A.N."/>
            <person name="Walter M.C."/>
            <person name="O'Connor E."/>
            <person name="Balint B."/>
            <person name="Krizsan K."/>
            <person name="Kiss B."/>
            <person name="Hess J."/>
            <person name="Varga T."/>
            <person name="Slot J."/>
            <person name="Riley R."/>
            <person name="Boka B."/>
            <person name="Rigling D."/>
            <person name="Barry K."/>
            <person name="Lee J."/>
            <person name="Mihaltcheva S."/>
            <person name="LaButti K."/>
            <person name="Lipzen A."/>
            <person name="Waldron R."/>
            <person name="Moloney N.M."/>
            <person name="Sperisen C."/>
            <person name="Kredics L."/>
            <person name="Vagvoelgyi C."/>
            <person name="Patrignani A."/>
            <person name="Fitzpatrick D."/>
            <person name="Nagy I."/>
            <person name="Doyle S."/>
            <person name="Anderson J.B."/>
            <person name="Grigoriev I.V."/>
            <person name="Gueldener U."/>
            <person name="Muensterkoetter M."/>
            <person name="Nagy L.G."/>
        </authorList>
    </citation>
    <scope>NUCLEOTIDE SEQUENCE [LARGE SCALE GENOMIC DNA]</scope>
    <source>
        <strain evidence="2">28-4</strain>
    </source>
</reference>
<organism evidence="1 2">
    <name type="scientific">Armillaria solidipes</name>
    <dbReference type="NCBI Taxonomy" id="1076256"/>
    <lineage>
        <taxon>Eukaryota</taxon>
        <taxon>Fungi</taxon>
        <taxon>Dikarya</taxon>
        <taxon>Basidiomycota</taxon>
        <taxon>Agaricomycotina</taxon>
        <taxon>Agaricomycetes</taxon>
        <taxon>Agaricomycetidae</taxon>
        <taxon>Agaricales</taxon>
        <taxon>Marasmiineae</taxon>
        <taxon>Physalacriaceae</taxon>
        <taxon>Armillaria</taxon>
    </lineage>
</organism>
<proteinExistence type="predicted"/>
<evidence type="ECO:0000313" key="2">
    <source>
        <dbReference type="Proteomes" id="UP000218334"/>
    </source>
</evidence>